<dbReference type="GO" id="GO:0008270">
    <property type="term" value="F:zinc ion binding"/>
    <property type="evidence" value="ECO:0007669"/>
    <property type="project" value="UniProtKB-KW"/>
</dbReference>
<dbReference type="SUPFAM" id="SSF57903">
    <property type="entry name" value="FYVE/PHD zinc finger"/>
    <property type="match status" value="1"/>
</dbReference>
<protein>
    <submittedName>
        <fullName evidence="7">Putative zinc finger protein</fullName>
    </submittedName>
</protein>
<feature type="compositionally biased region" description="Polar residues" evidence="5">
    <location>
        <begin position="480"/>
        <end position="493"/>
    </location>
</feature>
<feature type="region of interest" description="Disordered" evidence="5">
    <location>
        <begin position="333"/>
        <end position="353"/>
    </location>
</feature>
<dbReference type="SMART" id="SM00064">
    <property type="entry name" value="FYVE"/>
    <property type="match status" value="1"/>
</dbReference>
<dbReference type="PROSITE" id="PS50178">
    <property type="entry name" value="ZF_FYVE"/>
    <property type="match status" value="1"/>
</dbReference>
<reference evidence="7" key="1">
    <citation type="journal article" date="2012" name="Proc. Natl. Acad. Sci. U.S.A.">
        <title>Antigenic diversity is generated by distinct evolutionary mechanisms in African trypanosome species.</title>
        <authorList>
            <person name="Jackson A.P."/>
            <person name="Berry A."/>
            <person name="Aslett M."/>
            <person name="Allison H.C."/>
            <person name="Burton P."/>
            <person name="Vavrova-Anderson J."/>
            <person name="Brown R."/>
            <person name="Browne H."/>
            <person name="Corton N."/>
            <person name="Hauser H."/>
            <person name="Gamble J."/>
            <person name="Gilderthorp R."/>
            <person name="Marcello L."/>
            <person name="McQuillan J."/>
            <person name="Otto T.D."/>
            <person name="Quail M.A."/>
            <person name="Sanders M.J."/>
            <person name="van Tonder A."/>
            <person name="Ginger M.L."/>
            <person name="Field M.C."/>
            <person name="Barry J.D."/>
            <person name="Hertz-Fowler C."/>
            <person name="Berriman M."/>
        </authorList>
    </citation>
    <scope>NUCLEOTIDE SEQUENCE</scope>
    <source>
        <strain evidence="7">IL3000</strain>
    </source>
</reference>
<feature type="compositionally biased region" description="Basic and acidic residues" evidence="5">
    <location>
        <begin position="231"/>
        <end position="257"/>
    </location>
</feature>
<evidence type="ECO:0000256" key="4">
    <source>
        <dbReference type="PROSITE-ProRule" id="PRU00091"/>
    </source>
</evidence>
<keyword evidence="2 4" id="KW-0863">Zinc-finger</keyword>
<dbReference type="Gene3D" id="3.30.40.10">
    <property type="entry name" value="Zinc/RING finger domain, C3HC4 (zinc finger)"/>
    <property type="match status" value="1"/>
</dbReference>
<evidence type="ECO:0000256" key="2">
    <source>
        <dbReference type="ARBA" id="ARBA00022771"/>
    </source>
</evidence>
<evidence type="ECO:0000256" key="1">
    <source>
        <dbReference type="ARBA" id="ARBA00022723"/>
    </source>
</evidence>
<feature type="region of interest" description="Disordered" evidence="5">
    <location>
        <begin position="474"/>
        <end position="493"/>
    </location>
</feature>
<dbReference type="PANTHER" id="PTHR23164:SF30">
    <property type="entry name" value="EARLY ENDOSOME ANTIGEN 1"/>
    <property type="match status" value="1"/>
</dbReference>
<evidence type="ECO:0000259" key="6">
    <source>
        <dbReference type="PROSITE" id="PS50178"/>
    </source>
</evidence>
<organism evidence="7">
    <name type="scientific">Trypanosoma congolense (strain IL3000)</name>
    <dbReference type="NCBI Taxonomy" id="1068625"/>
    <lineage>
        <taxon>Eukaryota</taxon>
        <taxon>Discoba</taxon>
        <taxon>Euglenozoa</taxon>
        <taxon>Kinetoplastea</taxon>
        <taxon>Metakinetoplastina</taxon>
        <taxon>Trypanosomatida</taxon>
        <taxon>Trypanosomatidae</taxon>
        <taxon>Trypanosoma</taxon>
        <taxon>Nannomonas</taxon>
    </lineage>
</organism>
<evidence type="ECO:0000256" key="5">
    <source>
        <dbReference type="SAM" id="MobiDB-lite"/>
    </source>
</evidence>
<dbReference type="AlphaFoldDB" id="G0UYT9"/>
<proteinExistence type="predicted"/>
<dbReference type="InterPro" id="IPR013083">
    <property type="entry name" value="Znf_RING/FYVE/PHD"/>
</dbReference>
<dbReference type="VEuPathDB" id="TriTrypDB:TcIL3000_10_13390"/>
<feature type="region of interest" description="Disordered" evidence="5">
    <location>
        <begin position="512"/>
        <end position="538"/>
    </location>
</feature>
<feature type="compositionally biased region" description="Basic and acidic residues" evidence="5">
    <location>
        <begin position="268"/>
        <end position="284"/>
    </location>
</feature>
<dbReference type="PANTHER" id="PTHR23164">
    <property type="entry name" value="EARLY ENDOSOME ANTIGEN 1"/>
    <property type="match status" value="1"/>
</dbReference>
<dbReference type="InterPro" id="IPR000306">
    <property type="entry name" value="Znf_FYVE"/>
</dbReference>
<accession>G0UYT9</accession>
<feature type="compositionally biased region" description="Low complexity" evidence="5">
    <location>
        <begin position="515"/>
        <end position="528"/>
    </location>
</feature>
<sequence length="656" mass="73123">MHGSQDRKDAGFSLELGKNSLSPAVCLTSTYDMSPCIPIRSCDSKTTPWWAEEHSAAAHSTEAWRSETEPKEENDMTCEHSDAVGEACGGLKRSGNSVEGMRQTVMKSDTIAEGREFTSGSKCGSGCEETVFGSAGAVTASDNFISSTYDDTDRSSSPFIVLDHAEDGGCLAYRGTVDPVVLPLQEEHTNLTEQLMKLRATEQDRRWRLYESGRTKANKRKAPAEITVGWRHGDNDYPDTTHADDGHMDGKDPRHSSDEDDERGNSVSREKGSVKGARGFKDSSKGGGPIRSRWEHVESDEDEPYFTRHLDALDRMMHVCSVDSGKVNQLRSSGEYGSEHNDNVASASCSEEGDNASNGCYVPLPMDDTGQMEYVFNSDDAVKRLEFRRQEYEMQETLRRIETKIEALAVARLNRGIHYWQSDDSTESCPRCGKIFSITVRRHHCRRCGVLLCNDCCSQVGRDMYVQVSAADIRRPDPSPLQTSPKSSCTTGDATDNVWMLDAYDFTSHRRSQLSERSSQSGSSHAGRITTGAPATRNVHLVNTGRHGHRGRGGLKVRVVPWVRICNACHLACLRARLEGDYSPILGDGRRRFHVLKEEEQSLLCINNTWETRWAQLSVLKHLVMEKTVHIAHDQVQHATGVVSNWVRNWRLSVKQ</sequence>
<keyword evidence="1" id="KW-0479">Metal-binding</keyword>
<name>G0UYT9_TRYCI</name>
<feature type="domain" description="FYVE-type" evidence="6">
    <location>
        <begin position="423"/>
        <end position="459"/>
    </location>
</feature>
<gene>
    <name evidence="7" type="ORF">TCIL3000_10_13390</name>
</gene>
<evidence type="ECO:0000313" key="7">
    <source>
        <dbReference type="EMBL" id="CCC94556.1"/>
    </source>
</evidence>
<keyword evidence="3" id="KW-0862">Zinc</keyword>
<evidence type="ECO:0000256" key="3">
    <source>
        <dbReference type="ARBA" id="ARBA00022833"/>
    </source>
</evidence>
<feature type="region of interest" description="Disordered" evidence="5">
    <location>
        <begin position="214"/>
        <end position="294"/>
    </location>
</feature>
<dbReference type="InterPro" id="IPR017455">
    <property type="entry name" value="Znf_FYVE-rel"/>
</dbReference>
<dbReference type="EMBL" id="HE575323">
    <property type="protein sequence ID" value="CCC94556.1"/>
    <property type="molecule type" value="Genomic_DNA"/>
</dbReference>
<dbReference type="InterPro" id="IPR011011">
    <property type="entry name" value="Znf_FYVE_PHD"/>
</dbReference>
<dbReference type="Pfam" id="PF01363">
    <property type="entry name" value="FYVE"/>
    <property type="match status" value="1"/>
</dbReference>